<proteinExistence type="predicted"/>
<comment type="caution">
    <text evidence="1">The sequence shown here is derived from an EMBL/GenBank/DDBJ whole genome shotgun (WGS) entry which is preliminary data.</text>
</comment>
<organism evidence="1 2">
    <name type="scientific">Xylaria curta</name>
    <dbReference type="NCBI Taxonomy" id="42375"/>
    <lineage>
        <taxon>Eukaryota</taxon>
        <taxon>Fungi</taxon>
        <taxon>Dikarya</taxon>
        <taxon>Ascomycota</taxon>
        <taxon>Pezizomycotina</taxon>
        <taxon>Sordariomycetes</taxon>
        <taxon>Xylariomycetidae</taxon>
        <taxon>Xylariales</taxon>
        <taxon>Xylariaceae</taxon>
        <taxon>Xylaria</taxon>
    </lineage>
</organism>
<dbReference type="Proteomes" id="UP001143856">
    <property type="component" value="Unassembled WGS sequence"/>
</dbReference>
<evidence type="ECO:0000313" key="2">
    <source>
        <dbReference type="Proteomes" id="UP001143856"/>
    </source>
</evidence>
<evidence type="ECO:0000313" key="1">
    <source>
        <dbReference type="EMBL" id="KAJ2981189.1"/>
    </source>
</evidence>
<name>A0ACC1NS15_9PEZI</name>
<dbReference type="EMBL" id="JAPDGR010001592">
    <property type="protein sequence ID" value="KAJ2981189.1"/>
    <property type="molecule type" value="Genomic_DNA"/>
</dbReference>
<protein>
    <submittedName>
        <fullName evidence="1">Uncharacterized protein</fullName>
    </submittedName>
</protein>
<gene>
    <name evidence="1" type="ORF">NUW58_g6746</name>
</gene>
<reference evidence="1" key="1">
    <citation type="submission" date="2022-10" db="EMBL/GenBank/DDBJ databases">
        <title>Genome Sequence of Xylaria curta.</title>
        <authorList>
            <person name="Buettner E."/>
        </authorList>
    </citation>
    <scope>NUCLEOTIDE SEQUENCE</scope>
    <source>
        <strain evidence="1">Babe10</strain>
    </source>
</reference>
<accession>A0ACC1NS15</accession>
<keyword evidence="2" id="KW-1185">Reference proteome</keyword>
<sequence>MGVQSARLLREDRGSSFAAVYAVAGPANQKYVGSLGADRVFSYKEPQVVDAIVSAAREDDLVIQHCFLATGQLMHCQAVLKAFLGDGQGTEHQKAKIASAPIIPTDAEGVNGVETIFVMPSMDEVERLAQFQYWMGTWLRNNLAKGVVKPSPKPRIVGKGLECINYGLDILTEGVSCTKLVVEVTE</sequence>